<dbReference type="Pfam" id="PF13602">
    <property type="entry name" value="ADH_zinc_N_2"/>
    <property type="match status" value="1"/>
</dbReference>
<organism evidence="7 8">
    <name type="scientific">Nitrosomonas ureae</name>
    <dbReference type="NCBI Taxonomy" id="44577"/>
    <lineage>
        <taxon>Bacteria</taxon>
        <taxon>Pseudomonadati</taxon>
        <taxon>Pseudomonadota</taxon>
        <taxon>Betaproteobacteria</taxon>
        <taxon>Nitrosomonadales</taxon>
        <taxon>Nitrosomonadaceae</taxon>
        <taxon>Nitrosomonas</taxon>
    </lineage>
</organism>
<gene>
    <name evidence="7" type="ORF">SAMN05216406_11043</name>
</gene>
<protein>
    <submittedName>
        <fullName evidence="7">NADPH2:quinone reductase</fullName>
    </submittedName>
</protein>
<dbReference type="GO" id="GO:0016491">
    <property type="term" value="F:oxidoreductase activity"/>
    <property type="evidence" value="ECO:0007669"/>
    <property type="project" value="InterPro"/>
</dbReference>
<dbReference type="InterPro" id="IPR011032">
    <property type="entry name" value="GroES-like_sf"/>
</dbReference>
<evidence type="ECO:0000256" key="4">
    <source>
        <dbReference type="ARBA" id="ARBA00022857"/>
    </source>
</evidence>
<feature type="domain" description="Enoyl reductase (ER)" evidence="6">
    <location>
        <begin position="16"/>
        <end position="335"/>
    </location>
</feature>
<keyword evidence="3" id="KW-0963">Cytoplasm</keyword>
<dbReference type="SMART" id="SM00829">
    <property type="entry name" value="PKS_ER"/>
    <property type="match status" value="1"/>
</dbReference>
<dbReference type="GO" id="GO:0005737">
    <property type="term" value="C:cytoplasm"/>
    <property type="evidence" value="ECO:0007669"/>
    <property type="project" value="UniProtKB-SubCell"/>
</dbReference>
<dbReference type="InterPro" id="IPR002364">
    <property type="entry name" value="Quin_OxRdtase/zeta-crystal_CS"/>
</dbReference>
<evidence type="ECO:0000256" key="3">
    <source>
        <dbReference type="ARBA" id="ARBA00022490"/>
    </source>
</evidence>
<name>A0A1H2E8U9_9PROT</name>
<dbReference type="InterPro" id="IPR051603">
    <property type="entry name" value="Zinc-ADH_QOR/CCCR"/>
</dbReference>
<evidence type="ECO:0000313" key="7">
    <source>
        <dbReference type="EMBL" id="SDT91493.1"/>
    </source>
</evidence>
<accession>A0A1H2E8U9</accession>
<dbReference type="GO" id="GO:0008270">
    <property type="term" value="F:zinc ion binding"/>
    <property type="evidence" value="ECO:0007669"/>
    <property type="project" value="InterPro"/>
</dbReference>
<dbReference type="Proteomes" id="UP000182882">
    <property type="component" value="Unassembled WGS sequence"/>
</dbReference>
<dbReference type="PROSITE" id="PS01162">
    <property type="entry name" value="QOR_ZETA_CRYSTAL"/>
    <property type="match status" value="1"/>
</dbReference>
<comment type="subcellular location">
    <subcellularLocation>
        <location evidence="1">Cytoplasm</location>
    </subcellularLocation>
</comment>
<dbReference type="PANTHER" id="PTHR44154">
    <property type="entry name" value="QUINONE OXIDOREDUCTASE"/>
    <property type="match status" value="1"/>
</dbReference>
<reference evidence="8" key="1">
    <citation type="submission" date="2016-10" db="EMBL/GenBank/DDBJ databases">
        <authorList>
            <person name="Varghese N."/>
            <person name="Submissions S."/>
        </authorList>
    </citation>
    <scope>NUCLEOTIDE SEQUENCE [LARGE SCALE GENOMIC DNA]</scope>
    <source>
        <strain evidence="8">Nm10</strain>
    </source>
</reference>
<dbReference type="AlphaFoldDB" id="A0A1H2E8U9"/>
<dbReference type="SUPFAM" id="SSF50129">
    <property type="entry name" value="GroES-like"/>
    <property type="match status" value="1"/>
</dbReference>
<evidence type="ECO:0000313" key="8">
    <source>
        <dbReference type="Proteomes" id="UP000182882"/>
    </source>
</evidence>
<evidence type="ECO:0000259" key="6">
    <source>
        <dbReference type="SMART" id="SM00829"/>
    </source>
</evidence>
<dbReference type="PANTHER" id="PTHR44154:SF1">
    <property type="entry name" value="QUINONE OXIDOREDUCTASE"/>
    <property type="match status" value="1"/>
</dbReference>
<dbReference type="SUPFAM" id="SSF51735">
    <property type="entry name" value="NAD(P)-binding Rossmann-fold domains"/>
    <property type="match status" value="1"/>
</dbReference>
<dbReference type="EMBL" id="FNLN01000010">
    <property type="protein sequence ID" value="SDT91493.1"/>
    <property type="molecule type" value="Genomic_DNA"/>
</dbReference>
<keyword evidence="4" id="KW-0521">NADP</keyword>
<evidence type="ECO:0000256" key="2">
    <source>
        <dbReference type="ARBA" id="ARBA00011881"/>
    </source>
</evidence>
<dbReference type="GO" id="GO:0003723">
    <property type="term" value="F:RNA binding"/>
    <property type="evidence" value="ECO:0007669"/>
    <property type="project" value="UniProtKB-KW"/>
</dbReference>
<dbReference type="InterPro" id="IPR020843">
    <property type="entry name" value="ER"/>
</dbReference>
<dbReference type="InterPro" id="IPR036291">
    <property type="entry name" value="NAD(P)-bd_dom_sf"/>
</dbReference>
<evidence type="ECO:0000256" key="1">
    <source>
        <dbReference type="ARBA" id="ARBA00004496"/>
    </source>
</evidence>
<dbReference type="InterPro" id="IPR013154">
    <property type="entry name" value="ADH-like_N"/>
</dbReference>
<proteinExistence type="predicted"/>
<comment type="subunit">
    <text evidence="2">Homotetramer.</text>
</comment>
<dbReference type="RefSeq" id="WP_235590299.1">
    <property type="nucleotide sequence ID" value="NZ_CP013341.1"/>
</dbReference>
<keyword evidence="8" id="KW-1185">Reference proteome</keyword>
<evidence type="ECO:0000256" key="5">
    <source>
        <dbReference type="ARBA" id="ARBA00022884"/>
    </source>
</evidence>
<keyword evidence="5" id="KW-0694">RNA-binding</keyword>
<sequence>MLTDQKMKAVYFNVGGSTEILYFGDIALSDHYNEGQVLVRIKAIGINPIDCKIRTHPERFPVTYPVIPGCDGAGIVEAVGAQVDNFKPGDEVYFSQPAFNNRQGTYAEYVKVDASLLALKPRSLSFEQAAAVPLVFITAWEALHDRAHIAQDHIVLIHAGAGGVGHAAIQLAKLAGAHVIATVSTEAKANFVKRLGADLVINYRSQDVIAEVLRWTNDNGVDIVFDTVGPEILQSCFRCVKPYGDVVTILQSAPDTDWSEARKRNVRFSLELMLTPILLELEDAKRHQGEILRQCAGLFDAHKLQVEIARTFTLRDAAAAQNFLEQNHPIGKLVLIVDS</sequence>
<dbReference type="Gene3D" id="3.40.50.720">
    <property type="entry name" value="NAD(P)-binding Rossmann-like Domain"/>
    <property type="match status" value="1"/>
</dbReference>
<dbReference type="Gene3D" id="3.90.180.10">
    <property type="entry name" value="Medium-chain alcohol dehydrogenases, catalytic domain"/>
    <property type="match status" value="1"/>
</dbReference>
<dbReference type="Pfam" id="PF08240">
    <property type="entry name" value="ADH_N"/>
    <property type="match status" value="1"/>
</dbReference>